<comment type="caution">
    <text evidence="2">The sequence shown here is derived from an EMBL/GenBank/DDBJ whole genome shotgun (WGS) entry which is preliminary data.</text>
</comment>
<evidence type="ECO:0000256" key="1">
    <source>
        <dbReference type="SAM" id="MobiDB-lite"/>
    </source>
</evidence>
<dbReference type="EMBL" id="JAAKFY010000019">
    <property type="protein sequence ID" value="KAF3841838.1"/>
    <property type="molecule type" value="Genomic_DNA"/>
</dbReference>
<dbReference type="OrthoDB" id="8963550at2759"/>
<proteinExistence type="predicted"/>
<evidence type="ECO:0000313" key="2">
    <source>
        <dbReference type="EMBL" id="KAF3841838.1"/>
    </source>
</evidence>
<gene>
    <name evidence="2" type="ORF">F7725_023789</name>
</gene>
<name>A0A7J5Y0E3_DISMA</name>
<dbReference type="Proteomes" id="UP000518266">
    <property type="component" value="Unassembled WGS sequence"/>
</dbReference>
<protein>
    <submittedName>
        <fullName evidence="2">Uncharacterized protein</fullName>
    </submittedName>
</protein>
<accession>A0A7J5Y0E3</accession>
<dbReference type="AlphaFoldDB" id="A0A7J5Y0E3"/>
<dbReference type="SUPFAM" id="SSF52266">
    <property type="entry name" value="SGNH hydrolase"/>
    <property type="match status" value="1"/>
</dbReference>
<keyword evidence="3" id="KW-1185">Reference proteome</keyword>
<sequence>MKEKQKEEPQPHRIPLQQLQAERFLTGAIASEEPGTINNTATKLLCAPSGGHTGLLARRHSLEEQNRLLTTIGRENYPPHHQQREPELFVAGPCEATKSIEVDVNSTSMMIKGSMKVRMTSSPTSEASTSQPTSVSAPAPGSPELKQRHRHPTTTLKIQAWSLVTRKKTIILGDSNLSRSPIDSFPDAQFHHIIAIFLKLAPCHNTTQVIISIGLNNGLSEPSLTTSTKQLQAMWKQTTTTFPNATIYIPIINFSDRLTQNNRLY</sequence>
<organism evidence="2 3">
    <name type="scientific">Dissostichus mawsoni</name>
    <name type="common">Antarctic cod</name>
    <dbReference type="NCBI Taxonomy" id="36200"/>
    <lineage>
        <taxon>Eukaryota</taxon>
        <taxon>Metazoa</taxon>
        <taxon>Chordata</taxon>
        <taxon>Craniata</taxon>
        <taxon>Vertebrata</taxon>
        <taxon>Euteleostomi</taxon>
        <taxon>Actinopterygii</taxon>
        <taxon>Neopterygii</taxon>
        <taxon>Teleostei</taxon>
        <taxon>Neoteleostei</taxon>
        <taxon>Acanthomorphata</taxon>
        <taxon>Eupercaria</taxon>
        <taxon>Perciformes</taxon>
        <taxon>Notothenioidei</taxon>
        <taxon>Nototheniidae</taxon>
        <taxon>Dissostichus</taxon>
    </lineage>
</organism>
<feature type="region of interest" description="Disordered" evidence="1">
    <location>
        <begin position="118"/>
        <end position="152"/>
    </location>
</feature>
<feature type="compositionally biased region" description="Polar residues" evidence="1">
    <location>
        <begin position="119"/>
        <end position="136"/>
    </location>
</feature>
<evidence type="ECO:0000313" key="3">
    <source>
        <dbReference type="Proteomes" id="UP000518266"/>
    </source>
</evidence>
<reference evidence="2 3" key="1">
    <citation type="submission" date="2020-03" db="EMBL/GenBank/DDBJ databases">
        <title>Dissostichus mawsoni Genome sequencing and assembly.</title>
        <authorList>
            <person name="Park H."/>
        </authorList>
    </citation>
    <scope>NUCLEOTIDE SEQUENCE [LARGE SCALE GENOMIC DNA]</scope>
    <source>
        <strain evidence="2">DM0001</strain>
        <tissue evidence="2">Muscle</tissue>
    </source>
</reference>